<keyword evidence="6 7" id="KW-0472">Membrane</keyword>
<evidence type="ECO:0000256" key="5">
    <source>
        <dbReference type="ARBA" id="ARBA00023098"/>
    </source>
</evidence>
<dbReference type="OrthoDB" id="3990054at2759"/>
<dbReference type="PANTHER" id="PTHR21212:SF5">
    <property type="entry name" value="SEIPIN-1"/>
    <property type="match status" value="1"/>
</dbReference>
<keyword evidence="2 7" id="KW-0812">Transmembrane</keyword>
<evidence type="ECO:0000256" key="4">
    <source>
        <dbReference type="ARBA" id="ARBA00022989"/>
    </source>
</evidence>
<keyword evidence="4 7" id="KW-1133">Transmembrane helix</keyword>
<keyword evidence="5" id="KW-0443">Lipid metabolism</keyword>
<evidence type="ECO:0000313" key="9">
    <source>
        <dbReference type="Proteomes" id="UP000187406"/>
    </source>
</evidence>
<reference evidence="9" key="1">
    <citation type="submission" date="2016-04" db="EMBL/GenBank/DDBJ databases">
        <title>Cephalotus genome sequencing.</title>
        <authorList>
            <person name="Fukushima K."/>
            <person name="Hasebe M."/>
            <person name="Fang X."/>
        </authorList>
    </citation>
    <scope>NUCLEOTIDE SEQUENCE [LARGE SCALE GENOMIC DNA]</scope>
    <source>
        <strain evidence="9">cv. St1</strain>
    </source>
</reference>
<dbReference type="GO" id="GO:0140042">
    <property type="term" value="P:lipid droplet formation"/>
    <property type="evidence" value="ECO:0007669"/>
    <property type="project" value="UniProtKB-ARBA"/>
</dbReference>
<accession>A0A1Q3C8J5</accession>
<keyword evidence="3" id="KW-0256">Endoplasmic reticulum</keyword>
<dbReference type="Pfam" id="PF06775">
    <property type="entry name" value="Seipin"/>
    <property type="match status" value="1"/>
</dbReference>
<evidence type="ECO:0000256" key="6">
    <source>
        <dbReference type="ARBA" id="ARBA00023136"/>
    </source>
</evidence>
<dbReference type="PANTHER" id="PTHR21212">
    <property type="entry name" value="BERNARDINELLI-SEIP CONGENITAL LIPODYSTROPHY 2 HOMOLOG BSCL2 PROTEIN"/>
    <property type="match status" value="1"/>
</dbReference>
<dbReference type="Proteomes" id="UP000187406">
    <property type="component" value="Unassembled WGS sequence"/>
</dbReference>
<dbReference type="InParanoid" id="A0A1Q3C8J5"/>
<dbReference type="GO" id="GO:0006629">
    <property type="term" value="P:lipid metabolic process"/>
    <property type="evidence" value="ECO:0007669"/>
    <property type="project" value="UniProtKB-KW"/>
</dbReference>
<gene>
    <name evidence="8" type="ORF">CFOL_v3_19896</name>
</gene>
<dbReference type="AlphaFoldDB" id="A0A1Q3C8J5"/>
<dbReference type="FunCoup" id="A0A1Q3C8J5">
    <property type="interactions" value="343"/>
</dbReference>
<proteinExistence type="predicted"/>
<feature type="transmembrane region" description="Helical" evidence="7">
    <location>
        <begin position="14"/>
        <end position="33"/>
    </location>
</feature>
<evidence type="ECO:0000313" key="8">
    <source>
        <dbReference type="EMBL" id="GAV76422.1"/>
    </source>
</evidence>
<evidence type="ECO:0000256" key="1">
    <source>
        <dbReference type="ARBA" id="ARBA00004477"/>
    </source>
</evidence>
<dbReference type="CDD" id="cd23995">
    <property type="entry name" value="Seipin_BSCL2_like"/>
    <property type="match status" value="1"/>
</dbReference>
<evidence type="ECO:0000256" key="7">
    <source>
        <dbReference type="SAM" id="Phobius"/>
    </source>
</evidence>
<dbReference type="EMBL" id="BDDD01001487">
    <property type="protein sequence ID" value="GAV76422.1"/>
    <property type="molecule type" value="Genomic_DNA"/>
</dbReference>
<name>A0A1Q3C8J5_CEPFO</name>
<comment type="caution">
    <text evidence="8">The sequence shown here is derived from an EMBL/GenBank/DDBJ whole genome shotgun (WGS) entry which is preliminary data.</text>
</comment>
<feature type="transmembrane region" description="Helical" evidence="7">
    <location>
        <begin position="69"/>
        <end position="98"/>
    </location>
</feature>
<dbReference type="InterPro" id="IPR009617">
    <property type="entry name" value="Seipin"/>
</dbReference>
<protein>
    <submittedName>
        <fullName evidence="8">Seipin domain-containing protein</fullName>
    </submittedName>
</protein>
<evidence type="ECO:0000256" key="2">
    <source>
        <dbReference type="ARBA" id="ARBA00022692"/>
    </source>
</evidence>
<sequence length="392" mass="44544">ADWVTKVISFQADIIYNCLVTLFSPFISLFSMLSESYYRTMEEIARVQTAVQKLPANIIHISNVLLKKFLAGLLGALHVFMVSVLVLVLAVVVGFGLVHNWVEEPLFVRERVLFDYSVVNPKAVLSFGGNHGGHLFGESNKRKKHLMSVPVGQTFDVSLVLLLPDSDFNREIGVFQVMAELLATNDTVIAKSSQPCMLLFRSLPVRLARTYLMGIPILLGLCSEKQKLTIKILQHKEGYPRTKAIRISLIPRARTSDVPQLYEDEIIIVSRLPWTRELVHNWKWTLCVTSIYIYIMLLIFLIWCCKSLIFPNFAANFNERGKRNSTYEEPKEARIWARDDTEFSELFAKWQRNRRRKAGIVVGSSTSGLSTTREDASIVVRDDVGDLESVCL</sequence>
<organism evidence="8 9">
    <name type="scientific">Cephalotus follicularis</name>
    <name type="common">Albany pitcher plant</name>
    <dbReference type="NCBI Taxonomy" id="3775"/>
    <lineage>
        <taxon>Eukaryota</taxon>
        <taxon>Viridiplantae</taxon>
        <taxon>Streptophyta</taxon>
        <taxon>Embryophyta</taxon>
        <taxon>Tracheophyta</taxon>
        <taxon>Spermatophyta</taxon>
        <taxon>Magnoliopsida</taxon>
        <taxon>eudicotyledons</taxon>
        <taxon>Gunneridae</taxon>
        <taxon>Pentapetalae</taxon>
        <taxon>rosids</taxon>
        <taxon>fabids</taxon>
        <taxon>Oxalidales</taxon>
        <taxon>Cephalotaceae</taxon>
        <taxon>Cephalotus</taxon>
    </lineage>
</organism>
<dbReference type="STRING" id="3775.A0A1Q3C8J5"/>
<evidence type="ECO:0000256" key="3">
    <source>
        <dbReference type="ARBA" id="ARBA00022824"/>
    </source>
</evidence>
<feature type="transmembrane region" description="Helical" evidence="7">
    <location>
        <begin position="284"/>
        <end position="303"/>
    </location>
</feature>
<feature type="non-terminal residue" evidence="8">
    <location>
        <position position="1"/>
    </location>
</feature>
<feature type="non-terminal residue" evidence="8">
    <location>
        <position position="392"/>
    </location>
</feature>
<comment type="subcellular location">
    <subcellularLocation>
        <location evidence="1">Endoplasmic reticulum membrane</location>
        <topology evidence="1">Multi-pass membrane protein</topology>
    </subcellularLocation>
</comment>
<dbReference type="GO" id="GO:0005789">
    <property type="term" value="C:endoplasmic reticulum membrane"/>
    <property type="evidence" value="ECO:0007669"/>
    <property type="project" value="UniProtKB-SubCell"/>
</dbReference>
<keyword evidence="9" id="KW-1185">Reference proteome</keyword>